<gene>
    <name evidence="1" type="ORF">IAD22_04900</name>
</gene>
<reference evidence="1" key="2">
    <citation type="journal article" date="2021" name="PeerJ">
        <title>Extensive microbial diversity within the chicken gut microbiome revealed by metagenomics and culture.</title>
        <authorList>
            <person name="Gilroy R."/>
            <person name="Ravi A."/>
            <person name="Getino M."/>
            <person name="Pursley I."/>
            <person name="Horton D.L."/>
            <person name="Alikhan N.F."/>
            <person name="Baker D."/>
            <person name="Gharbi K."/>
            <person name="Hall N."/>
            <person name="Watson M."/>
            <person name="Adriaenssens E.M."/>
            <person name="Foster-Nyarko E."/>
            <person name="Jarju S."/>
            <person name="Secka A."/>
            <person name="Antonio M."/>
            <person name="Oren A."/>
            <person name="Chaudhuri R.R."/>
            <person name="La Ragione R."/>
            <person name="Hildebrand F."/>
            <person name="Pallen M.J."/>
        </authorList>
    </citation>
    <scope>NUCLEOTIDE SEQUENCE</scope>
    <source>
        <strain evidence="1">ChiGjej1B1-1684</strain>
    </source>
</reference>
<comment type="caution">
    <text evidence="1">The sequence shown here is derived from an EMBL/GenBank/DDBJ whole genome shotgun (WGS) entry which is preliminary data.</text>
</comment>
<proteinExistence type="predicted"/>
<accession>A0A9D1S8E5</accession>
<evidence type="ECO:0000313" key="1">
    <source>
        <dbReference type="EMBL" id="HIU50332.1"/>
    </source>
</evidence>
<dbReference type="Proteomes" id="UP000824118">
    <property type="component" value="Unassembled WGS sequence"/>
</dbReference>
<protein>
    <submittedName>
        <fullName evidence="1">Uncharacterized protein</fullName>
    </submittedName>
</protein>
<name>A0A9D1S8E5_9FIRM</name>
<reference evidence="1" key="1">
    <citation type="submission" date="2020-10" db="EMBL/GenBank/DDBJ databases">
        <authorList>
            <person name="Gilroy R."/>
        </authorList>
    </citation>
    <scope>NUCLEOTIDE SEQUENCE</scope>
    <source>
        <strain evidence="1">ChiGjej1B1-1684</strain>
    </source>
</reference>
<dbReference type="AlphaFoldDB" id="A0A9D1S8E5"/>
<dbReference type="EMBL" id="DVNG01000069">
    <property type="protein sequence ID" value="HIU50332.1"/>
    <property type="molecule type" value="Genomic_DNA"/>
</dbReference>
<organism evidence="1 2">
    <name type="scientific">Candidatus Limousia pullorum</name>
    <dbReference type="NCBI Taxonomy" id="2840860"/>
    <lineage>
        <taxon>Bacteria</taxon>
        <taxon>Bacillati</taxon>
        <taxon>Bacillota</taxon>
        <taxon>Clostridia</taxon>
        <taxon>Eubacteriales</taxon>
        <taxon>Oscillospiraceae</taxon>
        <taxon>Oscillospiraceae incertae sedis</taxon>
        <taxon>Candidatus Limousia</taxon>
    </lineage>
</organism>
<sequence length="126" mass="14313">MLTILPSKDSEIIEKCCPETDCAEALISREKGQEIGYICVEQVGSLLKIIGMELYYCPNTEKLSQKDRIDGDCLVRAAGSYAWNRDISVMECEKKELFRLLVQLGFQQIDDKVTINLSQLFKPCKN</sequence>
<evidence type="ECO:0000313" key="2">
    <source>
        <dbReference type="Proteomes" id="UP000824118"/>
    </source>
</evidence>